<dbReference type="PROSITE" id="PS50035">
    <property type="entry name" value="PLD"/>
    <property type="match status" value="1"/>
</dbReference>
<dbReference type="InterPro" id="IPR001736">
    <property type="entry name" value="PLipase_D/transphosphatidylase"/>
</dbReference>
<reference evidence="3 4" key="1">
    <citation type="submission" date="2018-08" db="EMBL/GenBank/DDBJ databases">
        <title>Genomic Encyclopedia of Type Strains, Phase IV (KMG-IV): sequencing the most valuable type-strain genomes for metagenomic binning, comparative biology and taxonomic classification.</title>
        <authorList>
            <person name="Goeker M."/>
        </authorList>
    </citation>
    <scope>NUCLEOTIDE SEQUENCE [LARGE SCALE GENOMIC DNA]</scope>
    <source>
        <strain evidence="3 4">DSM 26022</strain>
    </source>
</reference>
<dbReference type="RefSeq" id="WP_116208032.1">
    <property type="nucleotide sequence ID" value="NZ_QUNR01000002.1"/>
</dbReference>
<sequence>MRESRSAPALTDPRLAALFQRTTGSALQGGHRLQLLRDSDDHEAATLALIARAQRHIIIENYRLCDDDWGRCLLAALCQRATEGVQVLVLADWLGSLNQISRRWVRQLSVSGGEFRRFNTPGLGEPLAWMIRNHRKLVSVDGCEAIITGWCQSAQWRGLPSAGHDPWRDTGVRVAGSVVADMEAAFAHTWALAGAAWQPQLLPHCPASPLPLTVDNAHVRLIVGRPQSSPLFRLDQLVINLAQTRVWLTDAYPVGTPAYLDSLRQAAQQGVDVRLLVPGSSDLPLIGLLARSSYRPLLLAGVRVFEWNGAMLHAKTAVVDGCWSRIGSSNLNPASWLGNYELDLAIENEDFAAVMEGQFLDDLDNATEIVLSDAERVRLVAPRRPTKRSLRHHQGSATTLRVSRAMALAVRESRRLGPTDASLLAGLGGLGLVVMGIALWQPEAIAWPVGLLAALVSINLLRIARRRFAKYRKYQDPEA</sequence>
<evidence type="ECO:0000313" key="3">
    <source>
        <dbReference type="EMBL" id="REH39020.1"/>
    </source>
</evidence>
<dbReference type="OrthoDB" id="9762009at2"/>
<keyword evidence="4" id="KW-1185">Reference proteome</keyword>
<gene>
    <name evidence="3" type="ORF">DFR26_1193</name>
</gene>
<evidence type="ECO:0000313" key="4">
    <source>
        <dbReference type="Proteomes" id="UP000256774"/>
    </source>
</evidence>
<feature type="domain" description="PLD phosphodiesterase" evidence="2">
    <location>
        <begin position="308"/>
        <end position="335"/>
    </location>
</feature>
<dbReference type="SMART" id="SM00155">
    <property type="entry name" value="PLDc"/>
    <property type="match status" value="2"/>
</dbReference>
<dbReference type="EMBL" id="QUNR01000002">
    <property type="protein sequence ID" value="REH39020.1"/>
    <property type="molecule type" value="Genomic_DNA"/>
</dbReference>
<dbReference type="PANTHER" id="PTHR21248">
    <property type="entry name" value="CARDIOLIPIN SYNTHASE"/>
    <property type="match status" value="1"/>
</dbReference>
<dbReference type="CDD" id="cd09110">
    <property type="entry name" value="PLDc_CLS_1"/>
    <property type="match status" value="1"/>
</dbReference>
<organism evidence="3 4">
    <name type="scientific">Paraperlucidibaca baekdonensis</name>
    <dbReference type="NCBI Taxonomy" id="748120"/>
    <lineage>
        <taxon>Bacteria</taxon>
        <taxon>Pseudomonadati</taxon>
        <taxon>Pseudomonadota</taxon>
        <taxon>Gammaproteobacteria</taxon>
        <taxon>Moraxellales</taxon>
        <taxon>Moraxellaceae</taxon>
        <taxon>Paraperlucidibaca</taxon>
    </lineage>
</organism>
<proteinExistence type="predicted"/>
<protein>
    <submittedName>
        <fullName evidence="3">Cardiolipin synthase</fullName>
    </submittedName>
</protein>
<keyword evidence="1" id="KW-1133">Transmembrane helix</keyword>
<accession>A0A3E0H6A8</accession>
<feature type="transmembrane region" description="Helical" evidence="1">
    <location>
        <begin position="421"/>
        <end position="439"/>
    </location>
</feature>
<keyword evidence="1" id="KW-0812">Transmembrane</keyword>
<evidence type="ECO:0000256" key="1">
    <source>
        <dbReference type="SAM" id="Phobius"/>
    </source>
</evidence>
<name>A0A3E0H6A8_9GAMM</name>
<evidence type="ECO:0000259" key="2">
    <source>
        <dbReference type="PROSITE" id="PS50035"/>
    </source>
</evidence>
<dbReference type="Gene3D" id="3.30.870.10">
    <property type="entry name" value="Endonuclease Chain A"/>
    <property type="match status" value="2"/>
</dbReference>
<dbReference type="GO" id="GO:0030572">
    <property type="term" value="F:phosphatidyltransferase activity"/>
    <property type="evidence" value="ECO:0007669"/>
    <property type="project" value="UniProtKB-ARBA"/>
</dbReference>
<dbReference type="AlphaFoldDB" id="A0A3E0H6A8"/>
<keyword evidence="1" id="KW-0472">Membrane</keyword>
<comment type="caution">
    <text evidence="3">The sequence shown here is derived from an EMBL/GenBank/DDBJ whole genome shotgun (WGS) entry which is preliminary data.</text>
</comment>
<dbReference type="SUPFAM" id="SSF56024">
    <property type="entry name" value="Phospholipase D/nuclease"/>
    <property type="match status" value="2"/>
</dbReference>
<dbReference type="InterPro" id="IPR025202">
    <property type="entry name" value="PLD-like_dom"/>
</dbReference>
<dbReference type="Proteomes" id="UP000256774">
    <property type="component" value="Unassembled WGS sequence"/>
</dbReference>
<dbReference type="Pfam" id="PF13091">
    <property type="entry name" value="PLDc_2"/>
    <property type="match status" value="1"/>
</dbReference>
<dbReference type="PANTHER" id="PTHR21248:SF22">
    <property type="entry name" value="PHOSPHOLIPASE D"/>
    <property type="match status" value="1"/>
</dbReference>
<dbReference type="GO" id="GO:0032049">
    <property type="term" value="P:cardiolipin biosynthetic process"/>
    <property type="evidence" value="ECO:0007669"/>
    <property type="project" value="UniProtKB-ARBA"/>
</dbReference>
<dbReference type="CDD" id="cd09159">
    <property type="entry name" value="PLDc_ybhO_like_2"/>
    <property type="match status" value="1"/>
</dbReference>
<feature type="transmembrane region" description="Helical" evidence="1">
    <location>
        <begin position="445"/>
        <end position="464"/>
    </location>
</feature>